<dbReference type="EMBL" id="JAEUBD010000382">
    <property type="protein sequence ID" value="KAH3675202.1"/>
    <property type="molecule type" value="Genomic_DNA"/>
</dbReference>
<sequence length="325" mass="36054">MVREDLCWIRQEQWRVRNVIVEIIDEDEPENGTAVLFGASLRKLCRARRPDDVRYQHANSREQKQGSAAKSVHHKGTCHRSQEIKDLEQAVDQRLHIGGGDADCVENKREVVRNNGDSIPLRTDTDAERDVSSFPVSGRPDKVQPPGLGCLFLQVERLDDLCHFDVDQWQLVVAVGVVLDESGASLRNSSLGDQPSRRLWNEPHEKQLDTREAGLQDGGYSPGPRVSAAGGAVTRPGRQDGTKIPHTPVQRRQFSSKGRIRQLSSQQRHGLHGKHTSGTDNKSSHDHLGHREGGCLDDGGNNDSKKTADQNGFSADPVGEPSDRW</sequence>
<feature type="compositionally biased region" description="Polar residues" evidence="1">
    <location>
        <begin position="250"/>
        <end position="268"/>
    </location>
</feature>
<feature type="compositionally biased region" description="Basic and acidic residues" evidence="1">
    <location>
        <begin position="282"/>
        <end position="294"/>
    </location>
</feature>
<organism evidence="2 3">
    <name type="scientific">Ogataea polymorpha</name>
    <dbReference type="NCBI Taxonomy" id="460523"/>
    <lineage>
        <taxon>Eukaryota</taxon>
        <taxon>Fungi</taxon>
        <taxon>Dikarya</taxon>
        <taxon>Ascomycota</taxon>
        <taxon>Saccharomycotina</taxon>
        <taxon>Pichiomycetes</taxon>
        <taxon>Pichiales</taxon>
        <taxon>Pichiaceae</taxon>
        <taxon>Ogataea</taxon>
    </lineage>
</organism>
<feature type="region of interest" description="Disordered" evidence="1">
    <location>
        <begin position="213"/>
        <end position="325"/>
    </location>
</feature>
<reference evidence="2" key="1">
    <citation type="journal article" date="2021" name="Open Biol.">
        <title>Shared evolutionary footprints suggest mitochondrial oxidative damage underlies multiple complex I losses in fungi.</title>
        <authorList>
            <person name="Schikora-Tamarit M.A."/>
            <person name="Marcet-Houben M."/>
            <person name="Nosek J."/>
            <person name="Gabaldon T."/>
        </authorList>
    </citation>
    <scope>NUCLEOTIDE SEQUENCE</scope>
    <source>
        <strain evidence="2">NCAIM Y.01608</strain>
    </source>
</reference>
<proteinExistence type="predicted"/>
<evidence type="ECO:0000256" key="1">
    <source>
        <dbReference type="SAM" id="MobiDB-lite"/>
    </source>
</evidence>
<keyword evidence="3" id="KW-1185">Reference proteome</keyword>
<comment type="caution">
    <text evidence="2">The sequence shown here is derived from an EMBL/GenBank/DDBJ whole genome shotgun (WGS) entry which is preliminary data.</text>
</comment>
<feature type="region of interest" description="Disordered" evidence="1">
    <location>
        <begin position="116"/>
        <end position="140"/>
    </location>
</feature>
<protein>
    <submittedName>
        <fullName evidence="2">Uncharacterized protein</fullName>
    </submittedName>
</protein>
<gene>
    <name evidence="2" type="ORF">OGATHE_001541</name>
</gene>
<dbReference type="AlphaFoldDB" id="A0A9P8PNK5"/>
<name>A0A9P8PNK5_9ASCO</name>
<evidence type="ECO:0000313" key="2">
    <source>
        <dbReference type="EMBL" id="KAH3675202.1"/>
    </source>
</evidence>
<reference evidence="2" key="2">
    <citation type="submission" date="2021-01" db="EMBL/GenBank/DDBJ databases">
        <authorList>
            <person name="Schikora-Tamarit M.A."/>
        </authorList>
    </citation>
    <scope>NUCLEOTIDE SEQUENCE</scope>
    <source>
        <strain evidence="2">NCAIM Y.01608</strain>
    </source>
</reference>
<accession>A0A9P8PNK5</accession>
<evidence type="ECO:0000313" key="3">
    <source>
        <dbReference type="Proteomes" id="UP000788993"/>
    </source>
</evidence>
<feature type="region of interest" description="Disordered" evidence="1">
    <location>
        <begin position="56"/>
        <end position="75"/>
    </location>
</feature>
<dbReference type="Proteomes" id="UP000788993">
    <property type="component" value="Unassembled WGS sequence"/>
</dbReference>